<feature type="compositionally biased region" description="Polar residues" evidence="10">
    <location>
        <begin position="82"/>
        <end position="104"/>
    </location>
</feature>
<evidence type="ECO:0000256" key="10">
    <source>
        <dbReference type="SAM" id="MobiDB-lite"/>
    </source>
</evidence>
<feature type="compositionally biased region" description="Low complexity" evidence="10">
    <location>
        <begin position="61"/>
        <end position="78"/>
    </location>
</feature>
<comment type="subunit">
    <text evidence="9">The Tat system comprises two distinct complexes: a TatABC complex, containing multiple copies of TatA, TatB and TatC subunits, and a separate TatA complex, containing only TatA subunits. Substrates initially bind to the TatABC complex, which probably triggers association of the separate TatA complex to form the active translocon.</text>
</comment>
<name>A0A2A9E2S8_9MICO</name>
<dbReference type="HAMAP" id="MF_00236">
    <property type="entry name" value="TatA_E"/>
    <property type="match status" value="1"/>
</dbReference>
<dbReference type="Gene3D" id="1.20.5.3310">
    <property type="match status" value="1"/>
</dbReference>
<dbReference type="PANTHER" id="PTHR42982">
    <property type="entry name" value="SEC-INDEPENDENT PROTEIN TRANSLOCASE PROTEIN TATA"/>
    <property type="match status" value="1"/>
</dbReference>
<evidence type="ECO:0000256" key="2">
    <source>
        <dbReference type="ARBA" id="ARBA00022448"/>
    </source>
</evidence>
<keyword evidence="8 9" id="KW-0472">Membrane</keyword>
<feature type="region of interest" description="Disordered" evidence="10">
    <location>
        <begin position="48"/>
        <end position="104"/>
    </location>
</feature>
<proteinExistence type="inferred from homology"/>
<gene>
    <name evidence="9" type="primary">tatA</name>
    <name evidence="11" type="ORF">ATL42_1014</name>
</gene>
<keyword evidence="3 9" id="KW-1003">Cell membrane</keyword>
<evidence type="ECO:0000256" key="8">
    <source>
        <dbReference type="ARBA" id="ARBA00023136"/>
    </source>
</evidence>
<comment type="similarity">
    <text evidence="9">Belongs to the TatA/E family.</text>
</comment>
<dbReference type="AlphaFoldDB" id="A0A2A9E2S8"/>
<evidence type="ECO:0000256" key="6">
    <source>
        <dbReference type="ARBA" id="ARBA00022989"/>
    </source>
</evidence>
<dbReference type="EMBL" id="PDJG01000001">
    <property type="protein sequence ID" value="PFG33154.1"/>
    <property type="molecule type" value="Genomic_DNA"/>
</dbReference>
<evidence type="ECO:0000256" key="1">
    <source>
        <dbReference type="ARBA" id="ARBA00004162"/>
    </source>
</evidence>
<accession>A0A2A9E2S8</accession>
<dbReference type="NCBIfam" id="TIGR01411">
    <property type="entry name" value="tatAE"/>
    <property type="match status" value="1"/>
</dbReference>
<dbReference type="InterPro" id="IPR003369">
    <property type="entry name" value="TatA/B/E"/>
</dbReference>
<evidence type="ECO:0000256" key="7">
    <source>
        <dbReference type="ARBA" id="ARBA00023010"/>
    </source>
</evidence>
<evidence type="ECO:0000256" key="3">
    <source>
        <dbReference type="ARBA" id="ARBA00022475"/>
    </source>
</evidence>
<dbReference type="PANTHER" id="PTHR42982:SF8">
    <property type="entry name" value="SEC-INDEPENDENT PROTEIN TRANSLOCASE PROTEIN TATA"/>
    <property type="match status" value="1"/>
</dbReference>
<evidence type="ECO:0000256" key="9">
    <source>
        <dbReference type="HAMAP-Rule" id="MF_00236"/>
    </source>
</evidence>
<keyword evidence="2 9" id="KW-0813">Transport</keyword>
<evidence type="ECO:0000313" key="11">
    <source>
        <dbReference type="EMBL" id="PFG33154.1"/>
    </source>
</evidence>
<dbReference type="Proteomes" id="UP000225548">
    <property type="component" value="Unassembled WGS sequence"/>
</dbReference>
<dbReference type="GO" id="GO:0033281">
    <property type="term" value="C:TAT protein transport complex"/>
    <property type="evidence" value="ECO:0007669"/>
    <property type="project" value="UniProtKB-UniRule"/>
</dbReference>
<keyword evidence="12" id="KW-1185">Reference proteome</keyword>
<dbReference type="NCBIfam" id="NF001854">
    <property type="entry name" value="PRK00575.1"/>
    <property type="match status" value="1"/>
</dbReference>
<keyword evidence="6 9" id="KW-1133">Transmembrane helix</keyword>
<dbReference type="OrthoDB" id="5245163at2"/>
<sequence>MGALKPIHWLVFIVILLLLFGAKRLPDLAKSVGQSLKIFKKEIKELNEDDAPAPVQPQTYQQPQANPVPGAPAAGGPAIPLDTTNPATRTGPASSPESTTPPKV</sequence>
<keyword evidence="4 9" id="KW-0812">Transmembrane</keyword>
<organism evidence="11 12">
    <name type="scientific">Sanguibacter antarcticus</name>
    <dbReference type="NCBI Taxonomy" id="372484"/>
    <lineage>
        <taxon>Bacteria</taxon>
        <taxon>Bacillati</taxon>
        <taxon>Actinomycetota</taxon>
        <taxon>Actinomycetes</taxon>
        <taxon>Micrococcales</taxon>
        <taxon>Sanguibacteraceae</taxon>
        <taxon>Sanguibacter</taxon>
    </lineage>
</organism>
<protein>
    <recommendedName>
        <fullName evidence="9">Sec-independent protein translocase protein TatA</fullName>
    </recommendedName>
</protein>
<dbReference type="Pfam" id="PF02416">
    <property type="entry name" value="TatA_B_E"/>
    <property type="match status" value="1"/>
</dbReference>
<evidence type="ECO:0000313" key="12">
    <source>
        <dbReference type="Proteomes" id="UP000225548"/>
    </source>
</evidence>
<keyword evidence="5 9" id="KW-0653">Protein transport</keyword>
<dbReference type="GO" id="GO:0043953">
    <property type="term" value="P:protein transport by the Tat complex"/>
    <property type="evidence" value="ECO:0007669"/>
    <property type="project" value="UniProtKB-UniRule"/>
</dbReference>
<comment type="function">
    <text evidence="9">Part of the twin-arginine translocation (Tat) system that transports large folded proteins containing a characteristic twin-arginine motif in their signal peptide across membranes. TatA could form the protein-conducting channel of the Tat system.</text>
</comment>
<reference evidence="11 12" key="1">
    <citation type="submission" date="2017-10" db="EMBL/GenBank/DDBJ databases">
        <title>Sequencing the genomes of 1000 actinobacteria strains.</title>
        <authorList>
            <person name="Klenk H.-P."/>
        </authorList>
    </citation>
    <scope>NUCLEOTIDE SEQUENCE [LARGE SCALE GENOMIC DNA]</scope>
    <source>
        <strain evidence="11 12">DSM 18966</strain>
    </source>
</reference>
<dbReference type="GO" id="GO:0008320">
    <property type="term" value="F:protein transmembrane transporter activity"/>
    <property type="evidence" value="ECO:0007669"/>
    <property type="project" value="UniProtKB-UniRule"/>
</dbReference>
<dbReference type="RefSeq" id="WP_098454403.1">
    <property type="nucleotide sequence ID" value="NZ_PDJG01000001.1"/>
</dbReference>
<evidence type="ECO:0000256" key="5">
    <source>
        <dbReference type="ARBA" id="ARBA00022927"/>
    </source>
</evidence>
<dbReference type="InterPro" id="IPR006312">
    <property type="entry name" value="TatA/E"/>
</dbReference>
<comment type="caution">
    <text evidence="11">The sequence shown here is derived from an EMBL/GenBank/DDBJ whole genome shotgun (WGS) entry which is preliminary data.</text>
</comment>
<keyword evidence="7 9" id="KW-0811">Translocation</keyword>
<evidence type="ECO:0000256" key="4">
    <source>
        <dbReference type="ARBA" id="ARBA00022692"/>
    </source>
</evidence>
<comment type="subcellular location">
    <subcellularLocation>
        <location evidence="1 9">Cell membrane</location>
        <topology evidence="1 9">Single-pass membrane protein</topology>
    </subcellularLocation>
</comment>